<dbReference type="AlphaFoldDB" id="E9D134"/>
<protein>
    <submittedName>
        <fullName evidence="1">Predicted protein</fullName>
    </submittedName>
</protein>
<name>E9D134_COCPS</name>
<reference evidence="2" key="1">
    <citation type="journal article" date="2010" name="Genome Res.">
        <title>Population genomic sequencing of Coccidioides fungi reveals recent hybridization and transposon control.</title>
        <authorList>
            <person name="Neafsey D.E."/>
            <person name="Barker B.M."/>
            <person name="Sharpton T.J."/>
            <person name="Stajich J.E."/>
            <person name="Park D.J."/>
            <person name="Whiston E."/>
            <person name="Hung C.-Y."/>
            <person name="McMahan C."/>
            <person name="White J."/>
            <person name="Sykes S."/>
            <person name="Heiman D."/>
            <person name="Young S."/>
            <person name="Zeng Q."/>
            <person name="Abouelleil A."/>
            <person name="Aftuck L."/>
            <person name="Bessette D."/>
            <person name="Brown A."/>
            <person name="FitzGerald M."/>
            <person name="Lui A."/>
            <person name="Macdonald J.P."/>
            <person name="Priest M."/>
            <person name="Orbach M.J."/>
            <person name="Galgiani J.N."/>
            <person name="Kirkland T.N."/>
            <person name="Cole G.T."/>
            <person name="Birren B.W."/>
            <person name="Henn M.R."/>
            <person name="Taylor J.W."/>
            <person name="Rounsley S.D."/>
        </authorList>
    </citation>
    <scope>NUCLEOTIDE SEQUENCE [LARGE SCALE GENOMIC DNA]</scope>
    <source>
        <strain evidence="2">RMSCC 757 / Silveira</strain>
    </source>
</reference>
<evidence type="ECO:0000313" key="1">
    <source>
        <dbReference type="EMBL" id="EFW20038.1"/>
    </source>
</evidence>
<gene>
    <name evidence="1" type="ORF">CPSG_03213</name>
</gene>
<organism evidence="2">
    <name type="scientific">Coccidioides posadasii (strain RMSCC 757 / Silveira)</name>
    <name type="common">Valley fever fungus</name>
    <dbReference type="NCBI Taxonomy" id="443226"/>
    <lineage>
        <taxon>Eukaryota</taxon>
        <taxon>Fungi</taxon>
        <taxon>Dikarya</taxon>
        <taxon>Ascomycota</taxon>
        <taxon>Pezizomycotina</taxon>
        <taxon>Eurotiomycetes</taxon>
        <taxon>Eurotiomycetidae</taxon>
        <taxon>Onygenales</taxon>
        <taxon>Onygenaceae</taxon>
        <taxon>Coccidioides</taxon>
    </lineage>
</organism>
<dbReference type="HOGENOM" id="CLU_2291453_0_0_1"/>
<sequence length="101" mass="11444">MGLPFPPCILQEVHVELRAGNTNGPKFHLRYELPNTGPGSRIPEVVYDLIKLPWYINIVAGRRRPQLDDPTIAIRIKGKDVESLRDIKGVFSGNLWHFPST</sequence>
<dbReference type="VEuPathDB" id="FungiDB:CPSG_03213"/>
<proteinExistence type="predicted"/>
<keyword evidence="2" id="KW-1185">Reference proteome</keyword>
<accession>E9D134</accession>
<evidence type="ECO:0000313" key="2">
    <source>
        <dbReference type="Proteomes" id="UP000002497"/>
    </source>
</evidence>
<reference evidence="2" key="2">
    <citation type="submission" date="2010-03" db="EMBL/GenBank/DDBJ databases">
        <title>The genome sequence of Coccidioides posadasii strain Silveira.</title>
        <authorList>
            <consortium name="The Broad Institute Genome Sequencing Center for Infectious Disease"/>
            <person name="Neafsey D."/>
            <person name="Orbach M."/>
            <person name="Henn M.R."/>
            <person name="Cole G.T."/>
            <person name="Galgiani J."/>
            <person name="Gardner M.J."/>
            <person name="Kirkland T.N."/>
            <person name="Taylor J.W."/>
            <person name="Young S.K."/>
            <person name="Zeng Q."/>
            <person name="Koehrsen M."/>
            <person name="Alvarado L."/>
            <person name="Berlin A."/>
            <person name="Borenstein D."/>
            <person name="Chapman S.B."/>
            <person name="Chen Z."/>
            <person name="Engels R."/>
            <person name="Freedman E."/>
            <person name="Gellesch M."/>
            <person name="Goldberg J."/>
            <person name="Griggs A."/>
            <person name="Gujja S."/>
            <person name="Heilman E."/>
            <person name="Heiman D."/>
            <person name="Howarth C."/>
            <person name="Jen D."/>
            <person name="Larson L."/>
            <person name="Mehta T."/>
            <person name="Neiman D."/>
            <person name="Park D."/>
            <person name="Pearson M."/>
            <person name="Richards J."/>
            <person name="Roberts A."/>
            <person name="Saif S."/>
            <person name="Shea T."/>
            <person name="Shenoy N."/>
            <person name="Sisk P."/>
            <person name="Stolte C."/>
            <person name="Sykes S."/>
            <person name="Walk T."/>
            <person name="White J."/>
            <person name="Yandava C."/>
            <person name="Haas B."/>
            <person name="Nusbaum C."/>
            <person name="Birren B."/>
        </authorList>
    </citation>
    <scope>NUCLEOTIDE SEQUENCE [LARGE SCALE GENOMIC DNA]</scope>
    <source>
        <strain evidence="2">RMSCC 757 / Silveira</strain>
    </source>
</reference>
<dbReference type="Proteomes" id="UP000002497">
    <property type="component" value="Unassembled WGS sequence"/>
</dbReference>
<dbReference type="EMBL" id="GL636489">
    <property type="protein sequence ID" value="EFW20038.1"/>
    <property type="molecule type" value="Genomic_DNA"/>
</dbReference>